<dbReference type="RefSeq" id="WP_387409461.1">
    <property type="nucleotide sequence ID" value="NZ_JBIASD010000004.1"/>
</dbReference>
<protein>
    <submittedName>
        <fullName evidence="1">Uncharacterized protein</fullName>
    </submittedName>
</protein>
<dbReference type="EMBL" id="JBIASD010000004">
    <property type="protein sequence ID" value="MFF3665465.1"/>
    <property type="molecule type" value="Genomic_DNA"/>
</dbReference>
<name>A0ABW6SKJ0_9ACTN</name>
<proteinExistence type="predicted"/>
<evidence type="ECO:0000313" key="1">
    <source>
        <dbReference type="EMBL" id="MFF3665465.1"/>
    </source>
</evidence>
<accession>A0ABW6SKJ0</accession>
<sequence>MSGTAGSIAGAPGVDAEFEILCDIDANGDATAFMRRLSVDPSGAVVLLDTELDGTTPYAPTGTVGVCPSSVADHEVVELCDVDAGGAVTQFLRRLTIDQAGQVTVVDTELDGTTPYAPTGDVGLCATPELPNPEVDATIQRQTGAGAVAITAGARSVTIVVYTGAPTVAIGGGAAVPILPGTSLSWGVDRGGNVGEALADAFTFTGAAGDDFLVTTTRQA</sequence>
<reference evidence="1 2" key="1">
    <citation type="submission" date="2024-10" db="EMBL/GenBank/DDBJ databases">
        <title>The Natural Products Discovery Center: Release of the First 8490 Sequenced Strains for Exploring Actinobacteria Biosynthetic Diversity.</title>
        <authorList>
            <person name="Kalkreuter E."/>
            <person name="Kautsar S.A."/>
            <person name="Yang D."/>
            <person name="Bader C.D."/>
            <person name="Teijaro C.N."/>
            <person name="Fluegel L."/>
            <person name="Davis C.M."/>
            <person name="Simpson J.R."/>
            <person name="Lauterbach L."/>
            <person name="Steele A.D."/>
            <person name="Gui C."/>
            <person name="Meng S."/>
            <person name="Li G."/>
            <person name="Viehrig K."/>
            <person name="Ye F."/>
            <person name="Su P."/>
            <person name="Kiefer A.F."/>
            <person name="Nichols A."/>
            <person name="Cepeda A.J."/>
            <person name="Yan W."/>
            <person name="Fan B."/>
            <person name="Jiang Y."/>
            <person name="Adhikari A."/>
            <person name="Zheng C.-J."/>
            <person name="Schuster L."/>
            <person name="Cowan T.M."/>
            <person name="Smanski M.J."/>
            <person name="Chevrette M.G."/>
            <person name="De Carvalho L.P.S."/>
            <person name="Shen B."/>
        </authorList>
    </citation>
    <scope>NUCLEOTIDE SEQUENCE [LARGE SCALE GENOMIC DNA]</scope>
    <source>
        <strain evidence="1 2">NPDC002173</strain>
    </source>
</reference>
<dbReference type="Proteomes" id="UP001602013">
    <property type="component" value="Unassembled WGS sequence"/>
</dbReference>
<evidence type="ECO:0000313" key="2">
    <source>
        <dbReference type="Proteomes" id="UP001602013"/>
    </source>
</evidence>
<organism evidence="1 2">
    <name type="scientific">Microtetraspora malaysiensis</name>
    <dbReference type="NCBI Taxonomy" id="161358"/>
    <lineage>
        <taxon>Bacteria</taxon>
        <taxon>Bacillati</taxon>
        <taxon>Actinomycetota</taxon>
        <taxon>Actinomycetes</taxon>
        <taxon>Streptosporangiales</taxon>
        <taxon>Streptosporangiaceae</taxon>
        <taxon>Microtetraspora</taxon>
    </lineage>
</organism>
<comment type="caution">
    <text evidence="1">The sequence shown here is derived from an EMBL/GenBank/DDBJ whole genome shotgun (WGS) entry which is preliminary data.</text>
</comment>
<keyword evidence="2" id="KW-1185">Reference proteome</keyword>
<gene>
    <name evidence="1" type="ORF">ACFYXI_07705</name>
</gene>